<reference evidence="1 2" key="1">
    <citation type="journal article" date="2022" name="Plant J.">
        <title>Chromosome-level genome of Camellia lanceoleosa provides a valuable resource for understanding genome evolution and self-incompatibility.</title>
        <authorList>
            <person name="Gong W."/>
            <person name="Xiao S."/>
            <person name="Wang L."/>
            <person name="Liao Z."/>
            <person name="Chang Y."/>
            <person name="Mo W."/>
            <person name="Hu G."/>
            <person name="Li W."/>
            <person name="Zhao G."/>
            <person name="Zhu H."/>
            <person name="Hu X."/>
            <person name="Ji K."/>
            <person name="Xiang X."/>
            <person name="Song Q."/>
            <person name="Yuan D."/>
            <person name="Jin S."/>
            <person name="Zhang L."/>
        </authorList>
    </citation>
    <scope>NUCLEOTIDE SEQUENCE [LARGE SCALE GENOMIC DNA]</scope>
    <source>
        <strain evidence="1">SQ_2022a</strain>
    </source>
</reference>
<comment type="caution">
    <text evidence="1">The sequence shown here is derived from an EMBL/GenBank/DDBJ whole genome shotgun (WGS) entry which is preliminary data.</text>
</comment>
<name>A0ACC0I1S9_9ERIC</name>
<dbReference type="EMBL" id="CM045759">
    <property type="protein sequence ID" value="KAI8018191.1"/>
    <property type="molecule type" value="Genomic_DNA"/>
</dbReference>
<accession>A0ACC0I1S9</accession>
<proteinExistence type="predicted"/>
<sequence length="266" mass="27735">MKISNLSPPKMHLDIEIKKQQENGSIENRIEPPSPNSITPTFQKMKQKHTHMAQNITTEKNNLTSDHKGETSTGQTNGSPKSVAINKRVNRGGNENGKNLKRLREFEPEEGHEDENGVVEEAEEGEVAAAEDGEEGAESMEEAGEVEEVGPEEDPAGRAGAEGETEEPLERGFGAGPEPAGVADLGGGGEEEAGEDGGGDEGHGEGVEGGEGTQGEGTAEGEEREEEREEEVGGDGAEEEGPGGAPGLGVAPPEIDDRGVLGEVIG</sequence>
<evidence type="ECO:0000313" key="2">
    <source>
        <dbReference type="Proteomes" id="UP001060215"/>
    </source>
</evidence>
<gene>
    <name evidence="1" type="ORF">LOK49_LG04G01064</name>
</gene>
<keyword evidence="2" id="KW-1185">Reference proteome</keyword>
<evidence type="ECO:0000313" key="1">
    <source>
        <dbReference type="EMBL" id="KAI8018191.1"/>
    </source>
</evidence>
<dbReference type="Proteomes" id="UP001060215">
    <property type="component" value="Chromosome 2"/>
</dbReference>
<organism evidence="1 2">
    <name type="scientific">Camellia lanceoleosa</name>
    <dbReference type="NCBI Taxonomy" id="1840588"/>
    <lineage>
        <taxon>Eukaryota</taxon>
        <taxon>Viridiplantae</taxon>
        <taxon>Streptophyta</taxon>
        <taxon>Embryophyta</taxon>
        <taxon>Tracheophyta</taxon>
        <taxon>Spermatophyta</taxon>
        <taxon>Magnoliopsida</taxon>
        <taxon>eudicotyledons</taxon>
        <taxon>Gunneridae</taxon>
        <taxon>Pentapetalae</taxon>
        <taxon>asterids</taxon>
        <taxon>Ericales</taxon>
        <taxon>Theaceae</taxon>
        <taxon>Camellia</taxon>
    </lineage>
</organism>
<protein>
    <submittedName>
        <fullName evidence="1">Uncharacterized protein</fullName>
    </submittedName>
</protein>